<evidence type="ECO:0000313" key="4">
    <source>
        <dbReference type="Proteomes" id="UP000203589"/>
    </source>
</evidence>
<dbReference type="SMART" id="SM00450">
    <property type="entry name" value="RHOD"/>
    <property type="match status" value="1"/>
</dbReference>
<feature type="signal peptide" evidence="1">
    <location>
        <begin position="1"/>
        <end position="23"/>
    </location>
</feature>
<dbReference type="InterPro" id="IPR001763">
    <property type="entry name" value="Rhodanese-like_dom"/>
</dbReference>
<dbReference type="AlphaFoldDB" id="A0A222E1C6"/>
<gene>
    <name evidence="3" type="ORF">ANTHELSMS3_01242</name>
</gene>
<dbReference type="CDD" id="cd00158">
    <property type="entry name" value="RHOD"/>
    <property type="match status" value="1"/>
</dbReference>
<evidence type="ECO:0000313" key="3">
    <source>
        <dbReference type="EMBL" id="ASP19953.1"/>
    </source>
</evidence>
<dbReference type="SUPFAM" id="SSF52821">
    <property type="entry name" value="Rhodanese/Cell cycle control phosphatase"/>
    <property type="match status" value="1"/>
</dbReference>
<reference evidence="3 4" key="1">
    <citation type="submission" date="2017-07" db="EMBL/GenBank/DDBJ databases">
        <title>Genome Sequence of Antarctobacter heliothermus Strain SMS3 Isolated from a culture of the Diatom Skeletonema marinoi.</title>
        <authorList>
            <person name="Topel M."/>
            <person name="Pinder M.I.M."/>
            <person name="Johansson O.N."/>
            <person name="Kourtchenko O."/>
            <person name="Godhe A."/>
            <person name="Clarke A.K."/>
        </authorList>
    </citation>
    <scope>NUCLEOTIDE SEQUENCE [LARGE SCALE GENOMIC DNA]</scope>
    <source>
        <strain evidence="3 4">SMS3</strain>
    </source>
</reference>
<dbReference type="Pfam" id="PF00581">
    <property type="entry name" value="Rhodanese"/>
    <property type="match status" value="1"/>
</dbReference>
<sequence length="192" mass="20505">MWKGHYWPLCFAIAVLTAVPAFAQTSQITEDLPDFSLSLNGQTLKIDRSGAACPPRCVQPMMVAAGVGTVGELEVLEFLEIFVGDGQGLLVDARMPDVYAAATLPGAVNLPAQTLRADNPYRDDLLTALGVRNGDHAGAFDLMFFGAGADDQDAPNALRSLLETGYPATKLKYYRGGMDNWRALGLTVAGKL</sequence>
<protein>
    <submittedName>
        <fullName evidence="3">Rhodanese-like domain protein</fullName>
    </submittedName>
</protein>
<keyword evidence="4" id="KW-1185">Reference proteome</keyword>
<dbReference type="InterPro" id="IPR036873">
    <property type="entry name" value="Rhodanese-like_dom_sf"/>
</dbReference>
<proteinExistence type="predicted"/>
<organism evidence="3 4">
    <name type="scientific">Antarctobacter heliothermus</name>
    <dbReference type="NCBI Taxonomy" id="74033"/>
    <lineage>
        <taxon>Bacteria</taxon>
        <taxon>Pseudomonadati</taxon>
        <taxon>Pseudomonadota</taxon>
        <taxon>Alphaproteobacteria</taxon>
        <taxon>Rhodobacterales</taxon>
        <taxon>Roseobacteraceae</taxon>
        <taxon>Antarctobacter</taxon>
    </lineage>
</organism>
<evidence type="ECO:0000259" key="2">
    <source>
        <dbReference type="PROSITE" id="PS50206"/>
    </source>
</evidence>
<keyword evidence="1" id="KW-0732">Signal</keyword>
<dbReference type="Proteomes" id="UP000203589">
    <property type="component" value="Chromosome"/>
</dbReference>
<evidence type="ECO:0000256" key="1">
    <source>
        <dbReference type="SAM" id="SignalP"/>
    </source>
</evidence>
<accession>A0A222E1C6</accession>
<dbReference type="PROSITE" id="PS50206">
    <property type="entry name" value="RHODANESE_3"/>
    <property type="match status" value="1"/>
</dbReference>
<dbReference type="KEGG" id="aht:ANTHELSMS3_01242"/>
<name>A0A222E1C6_9RHOB</name>
<dbReference type="EMBL" id="CP022540">
    <property type="protein sequence ID" value="ASP19953.1"/>
    <property type="molecule type" value="Genomic_DNA"/>
</dbReference>
<dbReference type="Gene3D" id="3.40.250.10">
    <property type="entry name" value="Rhodanese-like domain"/>
    <property type="match status" value="1"/>
</dbReference>
<feature type="chain" id="PRO_5012420229" evidence="1">
    <location>
        <begin position="24"/>
        <end position="192"/>
    </location>
</feature>
<feature type="domain" description="Rhodanese" evidence="2">
    <location>
        <begin position="84"/>
        <end position="190"/>
    </location>
</feature>